<dbReference type="InterPro" id="IPR006047">
    <property type="entry name" value="GH13_cat_dom"/>
</dbReference>
<evidence type="ECO:0000256" key="2">
    <source>
        <dbReference type="ARBA" id="ARBA00022801"/>
    </source>
</evidence>
<dbReference type="Gene3D" id="2.60.40.1180">
    <property type="entry name" value="Golgi alpha-mannosidase II"/>
    <property type="match status" value="1"/>
</dbReference>
<reference evidence="5" key="1">
    <citation type="submission" date="2016-04" db="EMBL/GenBank/DDBJ databases">
        <authorList>
            <person name="Evans L.H."/>
            <person name="Alamgir A."/>
            <person name="Owens N."/>
            <person name="Weber N.D."/>
            <person name="Virtaneva K."/>
            <person name="Barbian K."/>
            <person name="Babar A."/>
            <person name="Rosenke K."/>
        </authorList>
    </citation>
    <scope>NUCLEOTIDE SEQUENCE</scope>
    <source>
        <strain evidence="5">86</strain>
    </source>
</reference>
<dbReference type="InterPro" id="IPR013780">
    <property type="entry name" value="Glyco_hydro_b"/>
</dbReference>
<proteinExistence type="inferred from homology"/>
<comment type="similarity">
    <text evidence="1">Belongs to the glycosyl hydrolase 13 family.</text>
</comment>
<dbReference type="EMBL" id="FLUO01000001">
    <property type="protein sequence ID" value="SBW00243.1"/>
    <property type="molecule type" value="Genomic_DNA"/>
</dbReference>
<feature type="domain" description="Glycosyl hydrolase family 13 catalytic" evidence="4">
    <location>
        <begin position="165"/>
        <end position="572"/>
    </location>
</feature>
<accession>A0A212JLC5</accession>
<dbReference type="InterPro" id="IPR004193">
    <property type="entry name" value="Glyco_hydro_13_N"/>
</dbReference>
<dbReference type="Gene3D" id="3.20.20.80">
    <property type="entry name" value="Glycosidases"/>
    <property type="match status" value="1"/>
</dbReference>
<dbReference type="PANTHER" id="PTHR43002">
    <property type="entry name" value="GLYCOGEN DEBRANCHING ENZYME"/>
    <property type="match status" value="1"/>
</dbReference>
<dbReference type="InterPro" id="IPR044505">
    <property type="entry name" value="GlgX_Isoamylase_N_E_set"/>
</dbReference>
<dbReference type="CDD" id="cd11326">
    <property type="entry name" value="AmyAc_Glg_debranch"/>
    <property type="match status" value="1"/>
</dbReference>
<dbReference type="GO" id="GO:0004135">
    <property type="term" value="F:amylo-alpha-1,6-glucosidase activity"/>
    <property type="evidence" value="ECO:0007669"/>
    <property type="project" value="InterPro"/>
</dbReference>
<dbReference type="GO" id="GO:0005980">
    <property type="term" value="P:glycogen catabolic process"/>
    <property type="evidence" value="ECO:0007669"/>
    <property type="project" value="InterPro"/>
</dbReference>
<dbReference type="EC" id="3.2.1.-" evidence="5"/>
<protein>
    <submittedName>
        <fullName evidence="5">Glycogen debranching enzyme</fullName>
        <ecNumber evidence="5">3.2.1.-</ecNumber>
    </submittedName>
</protein>
<dbReference type="SUPFAM" id="SSF81296">
    <property type="entry name" value="E set domains"/>
    <property type="match status" value="1"/>
</dbReference>
<evidence type="ECO:0000313" key="5">
    <source>
        <dbReference type="EMBL" id="SBW00243.1"/>
    </source>
</evidence>
<sequence>MGSVVWPGRPYPLGATWDGKGTNFALFSANATDVELCLFDSSGKKELERTRLPEYTDQVWHGFLPDVRPGQLYGYRVHGPYEPSAGHRFNPSKLLVDPYAKAVSGEIVWHRNNYAYRLDHPKQDLSYNRQDNARYIPKGVVLEGPSGRHTAQPPDVPWQDSLIYEMHVRGMTIRHPQVPLAKRGTFAGLGTAPVIAHLKSLGVNVVELLPVHAIADEQHLVEKKLANYWGYSTYNFFAPAPRYLSSRNIAEFRTMVNLLHDAGIQVVLDVVYNHTGEGNHLGPTYSFRGIDNATYYRLNRDDKRYYTDFTGCGNTLNLAHPRVLQMVMDSLRYWVEVMQVDGFRFDLATTLARAPDAFAQESPFLAAVRQDPVLSRVKLIAEPWDVGPNGYQLGRFPPGWSEWNDAYRNKVRQFWRGDSGVMGDFASAITGSSNLFEHQGRRPRASINFVTCHDGFTLTDLVSYERRHNEANGENNRDGSDYNLSWNCGVEGPTDDAAIRTQRFRQKRNVFATLMLSQGVPMMNAGDELGRTQNGNNNAYCQDNEISWLDWTPLADEDREFLEFVRWMARFRAEHPSFRRPRFFHGSRLGKGLVKDITWLSPRGGELAPEDWGLSYARCLGWHLGGESGEYMSRRGDVLDDDPFLVLMNAHYGAVPFRLPVAELGRCWKALVDTAYPVPFAEGRQPLYRAGEIYPLQGRALVILAQSAVCPRRGAADPSLPPMLFTPGKE</sequence>
<dbReference type="SUPFAM" id="SSF51445">
    <property type="entry name" value="(Trans)glycosidases"/>
    <property type="match status" value="1"/>
</dbReference>
<evidence type="ECO:0000259" key="4">
    <source>
        <dbReference type="SMART" id="SM00642"/>
    </source>
</evidence>
<name>A0A212JLC5_9PROT</name>
<dbReference type="AlphaFoldDB" id="A0A212JLC5"/>
<dbReference type="InterPro" id="IPR017853">
    <property type="entry name" value="GH"/>
</dbReference>
<gene>
    <name evidence="5" type="primary">glgX</name>
    <name evidence="5" type="ORF">KL86APRO_11274</name>
</gene>
<dbReference type="SMART" id="SM00642">
    <property type="entry name" value="Aamy"/>
    <property type="match status" value="1"/>
</dbReference>
<dbReference type="SUPFAM" id="SSF51011">
    <property type="entry name" value="Glycosyl hydrolase domain"/>
    <property type="match status" value="1"/>
</dbReference>
<dbReference type="Pfam" id="PF00128">
    <property type="entry name" value="Alpha-amylase"/>
    <property type="match status" value="1"/>
</dbReference>
<dbReference type="InterPro" id="IPR011837">
    <property type="entry name" value="Glycogen_debranch_GlgX"/>
</dbReference>
<keyword evidence="3 5" id="KW-0326">Glycosidase</keyword>
<evidence type="ECO:0000256" key="3">
    <source>
        <dbReference type="ARBA" id="ARBA00023295"/>
    </source>
</evidence>
<dbReference type="InterPro" id="IPR013783">
    <property type="entry name" value="Ig-like_fold"/>
</dbReference>
<evidence type="ECO:0000256" key="1">
    <source>
        <dbReference type="ARBA" id="ARBA00008061"/>
    </source>
</evidence>
<organism evidence="5">
    <name type="scientific">uncultured Alphaproteobacteria bacterium</name>
    <dbReference type="NCBI Taxonomy" id="91750"/>
    <lineage>
        <taxon>Bacteria</taxon>
        <taxon>Pseudomonadati</taxon>
        <taxon>Pseudomonadota</taxon>
        <taxon>Alphaproteobacteria</taxon>
        <taxon>environmental samples</taxon>
    </lineage>
</organism>
<dbReference type="CDD" id="cd02856">
    <property type="entry name" value="E_set_GDE_Isoamylase_N"/>
    <property type="match status" value="1"/>
</dbReference>
<dbReference type="Gene3D" id="2.60.40.10">
    <property type="entry name" value="Immunoglobulins"/>
    <property type="match status" value="1"/>
</dbReference>
<dbReference type="InterPro" id="IPR014756">
    <property type="entry name" value="Ig_E-set"/>
</dbReference>
<dbReference type="Pfam" id="PF02922">
    <property type="entry name" value="CBM_48"/>
    <property type="match status" value="1"/>
</dbReference>
<keyword evidence="2 5" id="KW-0378">Hydrolase</keyword>
<dbReference type="NCBIfam" id="TIGR02100">
    <property type="entry name" value="glgX_debranch"/>
    <property type="match status" value="1"/>
</dbReference>